<feature type="transmembrane region" description="Helical" evidence="2">
    <location>
        <begin position="145"/>
        <end position="171"/>
    </location>
</feature>
<feature type="region of interest" description="Disordered" evidence="1">
    <location>
        <begin position="1"/>
        <end position="79"/>
    </location>
</feature>
<dbReference type="OrthoDB" id="3178014at2"/>
<organism evidence="3 4">
    <name type="scientific">Senegalimassilia faecalis</name>
    <dbReference type="NCBI Taxonomy" id="2509433"/>
    <lineage>
        <taxon>Bacteria</taxon>
        <taxon>Bacillati</taxon>
        <taxon>Actinomycetota</taxon>
        <taxon>Coriobacteriia</taxon>
        <taxon>Coriobacteriales</taxon>
        <taxon>Coriobacteriaceae</taxon>
        <taxon>Senegalimassilia</taxon>
    </lineage>
</organism>
<evidence type="ECO:0000313" key="4">
    <source>
        <dbReference type="Proteomes" id="UP000293345"/>
    </source>
</evidence>
<keyword evidence="3" id="KW-0946">Virion</keyword>
<dbReference type="RefSeq" id="WP_129424130.1">
    <property type="nucleotide sequence ID" value="NZ_JAXUTH010000013.1"/>
</dbReference>
<evidence type="ECO:0000256" key="1">
    <source>
        <dbReference type="SAM" id="MobiDB-lite"/>
    </source>
</evidence>
<dbReference type="Proteomes" id="UP000293345">
    <property type="component" value="Unassembled WGS sequence"/>
</dbReference>
<name>A0A4Q2K268_9ACTN</name>
<evidence type="ECO:0000313" key="3">
    <source>
        <dbReference type="EMBL" id="RXZ54101.1"/>
    </source>
</evidence>
<feature type="transmembrane region" description="Helical" evidence="2">
    <location>
        <begin position="105"/>
        <end position="124"/>
    </location>
</feature>
<dbReference type="AlphaFoldDB" id="A0A4Q2K268"/>
<gene>
    <name evidence="3" type="ORF">ET524_06150</name>
</gene>
<keyword evidence="4" id="KW-1185">Reference proteome</keyword>
<keyword evidence="3" id="KW-0167">Capsid protein</keyword>
<reference evidence="3 4" key="1">
    <citation type="submission" date="2019-01" db="EMBL/GenBank/DDBJ databases">
        <title>Senegalimassilia sp. nov. KGMB04484 isolated human feces.</title>
        <authorList>
            <person name="Han K.-I."/>
            <person name="Kim J.-S."/>
            <person name="Lee K.C."/>
            <person name="Suh M.K."/>
            <person name="Eom M.K."/>
            <person name="Lee J.H."/>
            <person name="Park S.-H."/>
            <person name="Kang S.W."/>
            <person name="Park J.-E."/>
            <person name="Oh B.S."/>
            <person name="Yu S.Y."/>
            <person name="Choi S.-H."/>
            <person name="Lee D.H."/>
            <person name="Yoon H."/>
            <person name="Kim B.-Y."/>
            <person name="Lee J.H."/>
            <person name="Lee J.-S."/>
        </authorList>
    </citation>
    <scope>NUCLEOTIDE SEQUENCE [LARGE SCALE GENOMIC DNA]</scope>
    <source>
        <strain evidence="3 4">KGMB04484</strain>
    </source>
</reference>
<dbReference type="EMBL" id="SDPW01000001">
    <property type="protein sequence ID" value="RXZ54101.1"/>
    <property type="molecule type" value="Genomic_DNA"/>
</dbReference>
<feature type="compositionally biased region" description="Low complexity" evidence="1">
    <location>
        <begin position="18"/>
        <end position="31"/>
    </location>
</feature>
<accession>A0A4Q2K268</accession>
<sequence>MAEEQDVNNTVHPVENDAVAASAAPAPEAQPGNPEEPAKAPSQPGPAPQQQPQSAQVPPAASQVPPAGAQPYAQPQPQQPYAQPVYAQPVYQPAPLTKLTGGMKFAWFVIGALVGIPGIILAWVCNVDKYPQVKSDAVKFSAIGFAVWIVLGILLCMMVGGMLAAAVAGYGSGYYDYYGTMW</sequence>
<protein>
    <submittedName>
        <fullName evidence="3">Spore coat protein SP96</fullName>
    </submittedName>
</protein>
<comment type="caution">
    <text evidence="3">The sequence shown here is derived from an EMBL/GenBank/DDBJ whole genome shotgun (WGS) entry which is preliminary data.</text>
</comment>
<evidence type="ECO:0000256" key="2">
    <source>
        <dbReference type="SAM" id="Phobius"/>
    </source>
</evidence>
<keyword evidence="2" id="KW-1133">Transmembrane helix</keyword>
<proteinExistence type="predicted"/>
<keyword evidence="2" id="KW-0812">Transmembrane</keyword>
<keyword evidence="2" id="KW-0472">Membrane</keyword>
<feature type="compositionally biased region" description="Low complexity" evidence="1">
    <location>
        <begin position="50"/>
        <end position="79"/>
    </location>
</feature>